<dbReference type="Proteomes" id="UP000799424">
    <property type="component" value="Unassembled WGS sequence"/>
</dbReference>
<proteinExistence type="predicted"/>
<organism evidence="2 3">
    <name type="scientific">Ophiobolus disseminans</name>
    <dbReference type="NCBI Taxonomy" id="1469910"/>
    <lineage>
        <taxon>Eukaryota</taxon>
        <taxon>Fungi</taxon>
        <taxon>Dikarya</taxon>
        <taxon>Ascomycota</taxon>
        <taxon>Pezizomycotina</taxon>
        <taxon>Dothideomycetes</taxon>
        <taxon>Pleosporomycetidae</taxon>
        <taxon>Pleosporales</taxon>
        <taxon>Pleosporineae</taxon>
        <taxon>Phaeosphaeriaceae</taxon>
        <taxon>Ophiobolus</taxon>
    </lineage>
</organism>
<name>A0A6A6ZKY5_9PLEO</name>
<feature type="non-terminal residue" evidence="2">
    <location>
        <position position="93"/>
    </location>
</feature>
<evidence type="ECO:0000313" key="3">
    <source>
        <dbReference type="Proteomes" id="UP000799424"/>
    </source>
</evidence>
<gene>
    <name evidence="2" type="ORF">CC86DRAFT_251304</name>
</gene>
<keyword evidence="3" id="KW-1185">Reference proteome</keyword>
<evidence type="ECO:0000313" key="2">
    <source>
        <dbReference type="EMBL" id="KAF2820875.1"/>
    </source>
</evidence>
<protein>
    <submittedName>
        <fullName evidence="2">Uncharacterized protein</fullName>
    </submittedName>
</protein>
<dbReference type="AlphaFoldDB" id="A0A6A6ZKY5"/>
<dbReference type="EMBL" id="MU006239">
    <property type="protein sequence ID" value="KAF2820875.1"/>
    <property type="molecule type" value="Genomic_DNA"/>
</dbReference>
<reference evidence="2" key="1">
    <citation type="journal article" date="2020" name="Stud. Mycol.">
        <title>101 Dothideomycetes genomes: a test case for predicting lifestyles and emergence of pathogens.</title>
        <authorList>
            <person name="Haridas S."/>
            <person name="Albert R."/>
            <person name="Binder M."/>
            <person name="Bloem J."/>
            <person name="Labutti K."/>
            <person name="Salamov A."/>
            <person name="Andreopoulos B."/>
            <person name="Baker S."/>
            <person name="Barry K."/>
            <person name="Bills G."/>
            <person name="Bluhm B."/>
            <person name="Cannon C."/>
            <person name="Castanera R."/>
            <person name="Culley D."/>
            <person name="Daum C."/>
            <person name="Ezra D."/>
            <person name="Gonzalez J."/>
            <person name="Henrissat B."/>
            <person name="Kuo A."/>
            <person name="Liang C."/>
            <person name="Lipzen A."/>
            <person name="Lutzoni F."/>
            <person name="Magnuson J."/>
            <person name="Mondo S."/>
            <person name="Nolan M."/>
            <person name="Ohm R."/>
            <person name="Pangilinan J."/>
            <person name="Park H.-J."/>
            <person name="Ramirez L."/>
            <person name="Alfaro M."/>
            <person name="Sun H."/>
            <person name="Tritt A."/>
            <person name="Yoshinaga Y."/>
            <person name="Zwiers L.-H."/>
            <person name="Turgeon B."/>
            <person name="Goodwin S."/>
            <person name="Spatafora J."/>
            <person name="Crous P."/>
            <person name="Grigoriev I."/>
        </authorList>
    </citation>
    <scope>NUCLEOTIDE SEQUENCE</scope>
    <source>
        <strain evidence="2">CBS 113818</strain>
    </source>
</reference>
<dbReference type="OrthoDB" id="3679949at2759"/>
<sequence length="93" mass="10689">MPVQPRSQLQRLVQRNNCNDPPPNTSIRPAASSVLDDLSNDSASPEVVQACEEEDGDSEFDELDWQRVPHLERRSKEHMRGPPSWIYRHGWPV</sequence>
<accession>A0A6A6ZKY5</accession>
<evidence type="ECO:0000256" key="1">
    <source>
        <dbReference type="SAM" id="MobiDB-lite"/>
    </source>
</evidence>
<feature type="region of interest" description="Disordered" evidence="1">
    <location>
        <begin position="14"/>
        <end position="44"/>
    </location>
</feature>